<dbReference type="Pfam" id="PF11661">
    <property type="entry name" value="DUF2986"/>
    <property type="match status" value="1"/>
</dbReference>
<dbReference type="EMBL" id="CAMAPD010000011">
    <property type="protein sequence ID" value="CAH9061174.1"/>
    <property type="molecule type" value="Genomic_DNA"/>
</dbReference>
<dbReference type="EMBL" id="CAMAPC010000003">
    <property type="protein sequence ID" value="CAH9053648.1"/>
    <property type="molecule type" value="Genomic_DNA"/>
</dbReference>
<feature type="compositionally biased region" description="Basic residues" evidence="1">
    <location>
        <begin position="13"/>
        <end position="27"/>
    </location>
</feature>
<dbReference type="RefSeq" id="WP_261593650.1">
    <property type="nucleotide sequence ID" value="NZ_CAMAPC010000003.1"/>
</dbReference>
<name>A0A9W4QUH2_9GAMM</name>
<sequence length="58" mass="6834">MNRKKKIYETLKKKDKRANAKLHKSNKPRYVSKAQRAAMQDQQPSDEHNTPQPLNETN</sequence>
<proteinExistence type="predicted"/>
<evidence type="ECO:0000313" key="2">
    <source>
        <dbReference type="EMBL" id="CAH9053648.1"/>
    </source>
</evidence>
<dbReference type="Proteomes" id="UP001152467">
    <property type="component" value="Unassembled WGS sequence"/>
</dbReference>
<evidence type="ECO:0008006" key="6">
    <source>
        <dbReference type="Google" id="ProtNLM"/>
    </source>
</evidence>
<gene>
    <name evidence="2" type="ORF">PSECIP111854_01211</name>
    <name evidence="3" type="ORF">PSECIP111951_02432</name>
</gene>
<dbReference type="AlphaFoldDB" id="A0A9W4QUH2"/>
<dbReference type="InterPro" id="IPR021677">
    <property type="entry name" value="DUF2986"/>
</dbReference>
<accession>A0A9W4QUH2</accession>
<evidence type="ECO:0000256" key="1">
    <source>
        <dbReference type="SAM" id="MobiDB-lite"/>
    </source>
</evidence>
<reference evidence="2 5" key="1">
    <citation type="submission" date="2022-07" db="EMBL/GenBank/DDBJ databases">
        <authorList>
            <person name="Criscuolo A."/>
        </authorList>
    </citation>
    <scope>NUCLEOTIDE SEQUENCE</scope>
    <source>
        <strain evidence="5">CIP 111951</strain>
        <strain evidence="2">CIP111854</strain>
        <strain evidence="3">CIP111951</strain>
    </source>
</reference>
<protein>
    <recommendedName>
        <fullName evidence="6">DUF2986 domain-containing protein</fullName>
    </recommendedName>
</protein>
<comment type="caution">
    <text evidence="2">The sequence shown here is derived from an EMBL/GenBank/DDBJ whole genome shotgun (WGS) entry which is preliminary data.</text>
</comment>
<dbReference type="Proteomes" id="UP001152485">
    <property type="component" value="Unassembled WGS sequence"/>
</dbReference>
<evidence type="ECO:0000313" key="3">
    <source>
        <dbReference type="EMBL" id="CAH9061174.1"/>
    </source>
</evidence>
<organism evidence="2 4">
    <name type="scientific">Pseudoalteromonas holothuriae</name>
    <dbReference type="NCBI Taxonomy" id="2963714"/>
    <lineage>
        <taxon>Bacteria</taxon>
        <taxon>Pseudomonadati</taxon>
        <taxon>Pseudomonadota</taxon>
        <taxon>Gammaproteobacteria</taxon>
        <taxon>Alteromonadales</taxon>
        <taxon>Pseudoalteromonadaceae</taxon>
        <taxon>Pseudoalteromonas</taxon>
    </lineage>
</organism>
<evidence type="ECO:0000313" key="5">
    <source>
        <dbReference type="Proteomes" id="UP001152485"/>
    </source>
</evidence>
<evidence type="ECO:0000313" key="4">
    <source>
        <dbReference type="Proteomes" id="UP001152467"/>
    </source>
</evidence>
<keyword evidence="4" id="KW-1185">Reference proteome</keyword>
<feature type="region of interest" description="Disordered" evidence="1">
    <location>
        <begin position="1"/>
        <end position="58"/>
    </location>
</feature>